<keyword evidence="2" id="KW-1185">Reference proteome</keyword>
<evidence type="ECO:0000313" key="2">
    <source>
        <dbReference type="Proteomes" id="UP001165083"/>
    </source>
</evidence>
<protein>
    <submittedName>
        <fullName evidence="1">Unnamed protein product</fullName>
    </submittedName>
</protein>
<dbReference type="AlphaFoldDB" id="A0A9W6X598"/>
<sequence>MYNSEYIIDAMQFQNTTFKIEVPTATTTSTIRVNLPDGIYSYDDINRSIQTALVNAGAYLPDPTGNNV</sequence>
<gene>
    <name evidence="1" type="ORF">Plil01_001343000</name>
</gene>
<evidence type="ECO:0000313" key="1">
    <source>
        <dbReference type="EMBL" id="GMF31420.1"/>
    </source>
</evidence>
<accession>A0A9W6X598</accession>
<comment type="caution">
    <text evidence="1">The sequence shown here is derived from an EMBL/GenBank/DDBJ whole genome shotgun (WGS) entry which is preliminary data.</text>
</comment>
<dbReference type="EMBL" id="BSXW01000905">
    <property type="protein sequence ID" value="GMF31420.1"/>
    <property type="molecule type" value="Genomic_DNA"/>
</dbReference>
<dbReference type="OrthoDB" id="104747at2759"/>
<organism evidence="1 2">
    <name type="scientific">Phytophthora lilii</name>
    <dbReference type="NCBI Taxonomy" id="2077276"/>
    <lineage>
        <taxon>Eukaryota</taxon>
        <taxon>Sar</taxon>
        <taxon>Stramenopiles</taxon>
        <taxon>Oomycota</taxon>
        <taxon>Peronosporomycetes</taxon>
        <taxon>Peronosporales</taxon>
        <taxon>Peronosporaceae</taxon>
        <taxon>Phytophthora</taxon>
    </lineage>
</organism>
<proteinExistence type="predicted"/>
<reference evidence="1" key="1">
    <citation type="submission" date="2023-04" db="EMBL/GenBank/DDBJ databases">
        <title>Phytophthora lilii NBRC 32176.</title>
        <authorList>
            <person name="Ichikawa N."/>
            <person name="Sato H."/>
            <person name="Tonouchi N."/>
        </authorList>
    </citation>
    <scope>NUCLEOTIDE SEQUENCE</scope>
    <source>
        <strain evidence="1">NBRC 32176</strain>
    </source>
</reference>
<dbReference type="Proteomes" id="UP001165083">
    <property type="component" value="Unassembled WGS sequence"/>
</dbReference>
<name>A0A9W6X598_9STRA</name>